<keyword evidence="2" id="KW-1185">Reference proteome</keyword>
<dbReference type="RefSeq" id="XP_016762009.1">
    <property type="nucleotide sequence ID" value="XM_016901296.1"/>
</dbReference>
<accession>M3CJB8</accession>
<evidence type="ECO:0000313" key="2">
    <source>
        <dbReference type="Proteomes" id="UP000016931"/>
    </source>
</evidence>
<dbReference type="AlphaFoldDB" id="M3CJB8"/>
<name>M3CJB8_SPHMS</name>
<dbReference type="Proteomes" id="UP000016931">
    <property type="component" value="Unassembled WGS sequence"/>
</dbReference>
<proteinExistence type="predicted"/>
<reference evidence="1 2" key="1">
    <citation type="journal article" date="2012" name="PLoS Pathog.">
        <title>Diverse lifestyles and strategies of plant pathogenesis encoded in the genomes of eighteen Dothideomycetes fungi.</title>
        <authorList>
            <person name="Ohm R.A."/>
            <person name="Feau N."/>
            <person name="Henrissat B."/>
            <person name="Schoch C.L."/>
            <person name="Horwitz B.A."/>
            <person name="Barry K.W."/>
            <person name="Condon B.J."/>
            <person name="Copeland A.C."/>
            <person name="Dhillon B."/>
            <person name="Glaser F."/>
            <person name="Hesse C.N."/>
            <person name="Kosti I."/>
            <person name="LaButti K."/>
            <person name="Lindquist E.A."/>
            <person name="Lucas S."/>
            <person name="Salamov A.A."/>
            <person name="Bradshaw R.E."/>
            <person name="Ciuffetti L."/>
            <person name="Hamelin R.C."/>
            <person name="Kema G.H.J."/>
            <person name="Lawrence C."/>
            <person name="Scott J.A."/>
            <person name="Spatafora J.W."/>
            <person name="Turgeon B.G."/>
            <person name="de Wit P.J.G.M."/>
            <person name="Zhong S."/>
            <person name="Goodwin S.B."/>
            <person name="Grigoriev I.V."/>
        </authorList>
    </citation>
    <scope>NUCLEOTIDE SEQUENCE [LARGE SCALE GENOMIC DNA]</scope>
    <source>
        <strain evidence="1 2">SO2202</strain>
    </source>
</reference>
<gene>
    <name evidence="1" type="ORF">SEPMUDRAFT_116896</name>
</gene>
<dbReference type="GeneID" id="27898433"/>
<organism evidence="1 2">
    <name type="scientific">Sphaerulina musiva (strain SO2202)</name>
    <name type="common">Poplar stem canker fungus</name>
    <name type="synonym">Septoria musiva</name>
    <dbReference type="NCBI Taxonomy" id="692275"/>
    <lineage>
        <taxon>Eukaryota</taxon>
        <taxon>Fungi</taxon>
        <taxon>Dikarya</taxon>
        <taxon>Ascomycota</taxon>
        <taxon>Pezizomycotina</taxon>
        <taxon>Dothideomycetes</taxon>
        <taxon>Dothideomycetidae</taxon>
        <taxon>Mycosphaerellales</taxon>
        <taxon>Mycosphaerellaceae</taxon>
        <taxon>Sphaerulina</taxon>
    </lineage>
</organism>
<sequence length="123" mass="13118">MSRARLSMLQLQLQSSSFVRSNLSTSPGACTGFGTVSLPQELEPTRYVPGWRTVTSPRSDNVVTLTTSQEILPPSFEQDCRSQHVASIESGNLADLAAIVNCPSVTTGEARALIPATNVGKLL</sequence>
<dbReference type="EMBL" id="KB456263">
    <property type="protein sequence ID" value="EMF13888.1"/>
    <property type="molecule type" value="Genomic_DNA"/>
</dbReference>
<protein>
    <submittedName>
        <fullName evidence="1">Uncharacterized protein</fullName>
    </submittedName>
</protein>
<evidence type="ECO:0000313" key="1">
    <source>
        <dbReference type="EMBL" id="EMF13888.1"/>
    </source>
</evidence>
<dbReference type="HOGENOM" id="CLU_2016652_0_0_1"/>